<dbReference type="STRING" id="1926881.BTJ39_11475"/>
<protein>
    <recommendedName>
        <fullName evidence="4">DUF1435 domain-containing protein</fullName>
    </recommendedName>
</protein>
<comment type="caution">
    <text evidence="2">The sequence shown here is derived from an EMBL/GenBank/DDBJ whole genome shotgun (WGS) entry which is preliminary data.</text>
</comment>
<feature type="transmembrane region" description="Helical" evidence="1">
    <location>
        <begin position="30"/>
        <end position="47"/>
    </location>
</feature>
<proteinExistence type="predicted"/>
<gene>
    <name evidence="2" type="ORF">BTJ39_11475</name>
</gene>
<dbReference type="Pfam" id="PF07256">
    <property type="entry name" value="DUF1435"/>
    <property type="match status" value="1"/>
</dbReference>
<accession>A0A1S8YLY0</accession>
<reference evidence="2 3" key="1">
    <citation type="submission" date="2016-12" db="EMBL/GenBank/DDBJ databases">
        <title>Izhakiella australiana sp. nov. of genus Izhakiella isolated from Australian desert.</title>
        <authorList>
            <person name="Ji M."/>
        </authorList>
    </citation>
    <scope>NUCLEOTIDE SEQUENCE [LARGE SCALE GENOMIC DNA]</scope>
    <source>
        <strain evidence="2 3">D4N98</strain>
    </source>
</reference>
<keyword evidence="1" id="KW-0812">Transmembrane</keyword>
<keyword evidence="1" id="KW-0472">Membrane</keyword>
<dbReference type="RefSeq" id="WP_078002852.1">
    <property type="nucleotide sequence ID" value="NZ_MRUL01000006.1"/>
</dbReference>
<dbReference type="Proteomes" id="UP000190667">
    <property type="component" value="Unassembled WGS sequence"/>
</dbReference>
<feature type="transmembrane region" description="Helical" evidence="1">
    <location>
        <begin position="54"/>
        <end position="71"/>
    </location>
</feature>
<dbReference type="InterPro" id="IPR009885">
    <property type="entry name" value="DUF1435"/>
</dbReference>
<evidence type="ECO:0000313" key="2">
    <source>
        <dbReference type="EMBL" id="OON40070.1"/>
    </source>
</evidence>
<evidence type="ECO:0008006" key="4">
    <source>
        <dbReference type="Google" id="ProtNLM"/>
    </source>
</evidence>
<sequence>MVIIIILVHGSNRLLLGRVGKTMLAKTLESGWGVVVPLLAVPLLASMEISFETWRLLIGLGLLMTVAMLFHPRLRHYMLLPSCMTLGAGLLAVTLHAASR</sequence>
<dbReference type="AlphaFoldDB" id="A0A1S8YLY0"/>
<evidence type="ECO:0000256" key="1">
    <source>
        <dbReference type="SAM" id="Phobius"/>
    </source>
</evidence>
<name>A0A1S8YLY0_9GAMM</name>
<keyword evidence="1" id="KW-1133">Transmembrane helix</keyword>
<dbReference type="EMBL" id="MRUL01000006">
    <property type="protein sequence ID" value="OON40070.1"/>
    <property type="molecule type" value="Genomic_DNA"/>
</dbReference>
<organism evidence="2 3">
    <name type="scientific">Izhakiella australiensis</name>
    <dbReference type="NCBI Taxonomy" id="1926881"/>
    <lineage>
        <taxon>Bacteria</taxon>
        <taxon>Pseudomonadati</taxon>
        <taxon>Pseudomonadota</taxon>
        <taxon>Gammaproteobacteria</taxon>
        <taxon>Enterobacterales</taxon>
        <taxon>Erwiniaceae</taxon>
        <taxon>Izhakiella</taxon>
    </lineage>
</organism>
<keyword evidence="3" id="KW-1185">Reference proteome</keyword>
<evidence type="ECO:0000313" key="3">
    <source>
        <dbReference type="Proteomes" id="UP000190667"/>
    </source>
</evidence>
<feature type="transmembrane region" description="Helical" evidence="1">
    <location>
        <begin position="77"/>
        <end position="98"/>
    </location>
</feature>